<proteinExistence type="predicted"/>
<sequence length="520" mass="58260">MKNNIIVVLLALAAMFTAGCKKYLDINTNPNYPQKVAANLYLSPIQANIALGLQNDGRFLGKYVQNWVGNASNDLWDRHGHNQYAASGADFGGELWRVVYWRMGQNLSDMIALAEKEKRWDIVGAGKVLRAWGWQMLTDMHGEIIMKEAFDPNKKTFQYDSQQDIYTEVVRLCKEGIADLERTDGASSKSYFGQGDMIYKGDKDKWIKFGYGLLAINALHLSNKTDLFDADLVIQYVDKALSSNLDDAIVPFAGSVTSDASYFGPRNNTVATFRQSEYVVNLMNGGATSGVVDPRMNKMLVPAPDGKFRGLSPTFGYGTLVTAQRPFTLWRTVAVPAPGVGSWYIFNDNSGFPIMTYAQLQFIKAEAALKKQYNNIALQAYVNGISAHIDYVNEIYSKNTPVTGVTTVSATEKNAYLSNINIVPNASSLTVQQILLQKYIAQWGWGFIETWTDIRRNHYEAAKLNGFMVPTNLFPDNNGLPAYRMRPRFNSEYVWNRDALGKVGGLKTDYATFEMWFTKP</sequence>
<dbReference type="SUPFAM" id="SSF48452">
    <property type="entry name" value="TPR-like"/>
    <property type="match status" value="1"/>
</dbReference>
<dbReference type="Proteomes" id="UP000192678">
    <property type="component" value="Unassembled WGS sequence"/>
</dbReference>
<dbReference type="EMBL" id="FWYB01000014">
    <property type="protein sequence ID" value="SMD11519.1"/>
    <property type="molecule type" value="Genomic_DNA"/>
</dbReference>
<protein>
    <submittedName>
        <fullName evidence="1">Starch-binding associating with outer membrane</fullName>
    </submittedName>
</protein>
<dbReference type="RefSeq" id="WP_084291380.1">
    <property type="nucleotide sequence ID" value="NZ_FWYB01000014.1"/>
</dbReference>
<dbReference type="OrthoDB" id="9766256at2"/>
<dbReference type="Pfam" id="PF12771">
    <property type="entry name" value="SusD-like_2"/>
    <property type="match status" value="1"/>
</dbReference>
<evidence type="ECO:0000313" key="2">
    <source>
        <dbReference type="Proteomes" id="UP000192678"/>
    </source>
</evidence>
<dbReference type="InterPro" id="IPR041662">
    <property type="entry name" value="SusD-like_2"/>
</dbReference>
<gene>
    <name evidence="1" type="ORF">SAMN04488101_11445</name>
</gene>
<keyword evidence="2" id="KW-1185">Reference proteome</keyword>
<dbReference type="STRING" id="475255.SAMN04488101_11445"/>
<evidence type="ECO:0000313" key="1">
    <source>
        <dbReference type="EMBL" id="SMD11519.1"/>
    </source>
</evidence>
<dbReference type="Gene3D" id="1.25.40.390">
    <property type="match status" value="1"/>
</dbReference>
<dbReference type="AlphaFoldDB" id="A0A1W2EPA2"/>
<accession>A0A1W2EPA2</accession>
<dbReference type="InterPro" id="IPR011990">
    <property type="entry name" value="TPR-like_helical_dom_sf"/>
</dbReference>
<dbReference type="PROSITE" id="PS51257">
    <property type="entry name" value="PROKAR_LIPOPROTEIN"/>
    <property type="match status" value="1"/>
</dbReference>
<organism evidence="1 2">
    <name type="scientific">Pedobacter nyackensis</name>
    <dbReference type="NCBI Taxonomy" id="475255"/>
    <lineage>
        <taxon>Bacteria</taxon>
        <taxon>Pseudomonadati</taxon>
        <taxon>Bacteroidota</taxon>
        <taxon>Sphingobacteriia</taxon>
        <taxon>Sphingobacteriales</taxon>
        <taxon>Sphingobacteriaceae</taxon>
        <taxon>Pedobacter</taxon>
    </lineage>
</organism>
<name>A0A1W2EPA2_9SPHI</name>
<reference evidence="1 2" key="1">
    <citation type="submission" date="2017-04" db="EMBL/GenBank/DDBJ databases">
        <authorList>
            <person name="Afonso C.L."/>
            <person name="Miller P.J."/>
            <person name="Scott M.A."/>
            <person name="Spackman E."/>
            <person name="Goraichik I."/>
            <person name="Dimitrov K.M."/>
            <person name="Suarez D.L."/>
            <person name="Swayne D.E."/>
        </authorList>
    </citation>
    <scope>NUCLEOTIDE SEQUENCE [LARGE SCALE GENOMIC DNA]</scope>
    <source>
        <strain evidence="1 2">DSM 19625</strain>
    </source>
</reference>